<keyword evidence="2" id="KW-1185">Reference proteome</keyword>
<reference evidence="1 2" key="1">
    <citation type="submission" date="2020-02" db="EMBL/GenBank/DDBJ databases">
        <authorList>
            <person name="Zheng R.K."/>
            <person name="Sun C.M."/>
        </authorList>
    </citation>
    <scope>NUCLEOTIDE SEQUENCE [LARGE SCALE GENOMIC DNA]</scope>
    <source>
        <strain evidence="2">rifampicinis</strain>
    </source>
</reference>
<organism evidence="1 2">
    <name type="scientific">Phototrophicus methaneseepsis</name>
    <dbReference type="NCBI Taxonomy" id="2710758"/>
    <lineage>
        <taxon>Bacteria</taxon>
        <taxon>Bacillati</taxon>
        <taxon>Chloroflexota</taxon>
        <taxon>Candidatus Thermofontia</taxon>
        <taxon>Phototrophicales</taxon>
        <taxon>Phototrophicaceae</taxon>
        <taxon>Phototrophicus</taxon>
    </lineage>
</organism>
<accession>A0A7S8EBP6</accession>
<protein>
    <submittedName>
        <fullName evidence="1">Uncharacterized protein</fullName>
    </submittedName>
</protein>
<evidence type="ECO:0000313" key="1">
    <source>
        <dbReference type="EMBL" id="QPC83828.1"/>
    </source>
</evidence>
<dbReference type="EMBL" id="CP062983">
    <property type="protein sequence ID" value="QPC83828.1"/>
    <property type="molecule type" value="Genomic_DNA"/>
</dbReference>
<dbReference type="AlphaFoldDB" id="A0A7S8EBP6"/>
<dbReference type="KEGG" id="pmet:G4Y79_05460"/>
<sequence length="120" mass="13118">MAALNTFGAILTAAIDLEAQLSDYYTAVGDAAEAKAADKRRSKLERVRRENVVEITLEPIEGLDEANYNYDFNNTSAAGQQANEAAAARFYADVAPAINVRQAQRALERCQKDHAERAEA</sequence>
<name>A0A7S8EBP6_9CHLR</name>
<evidence type="ECO:0000313" key="2">
    <source>
        <dbReference type="Proteomes" id="UP000594468"/>
    </source>
</evidence>
<dbReference type="RefSeq" id="WP_195171892.1">
    <property type="nucleotide sequence ID" value="NZ_CP062983.1"/>
</dbReference>
<proteinExistence type="predicted"/>
<dbReference type="Proteomes" id="UP000594468">
    <property type="component" value="Chromosome"/>
</dbReference>
<gene>
    <name evidence="1" type="ORF">G4Y79_05460</name>
</gene>